<gene>
    <name evidence="1" type="ORF">GSUB_10120</name>
</gene>
<proteinExistence type="predicted"/>
<dbReference type="PROSITE" id="PS51257">
    <property type="entry name" value="PROKAR_LIPOPROTEIN"/>
    <property type="match status" value="1"/>
</dbReference>
<protein>
    <recommendedName>
        <fullName evidence="3">Lipoprotein</fullName>
    </recommendedName>
</protein>
<reference evidence="1 2" key="1">
    <citation type="journal article" date="2015" name="Genome Announc.">
        <title>Genomes of Geoalkalibacter ferrihydriticus Z-0531T and Geoalkalibacter subterraneus Red1T, Two Haloalkaliphilic Metal-Reducing Deltaproteobacteria.</title>
        <authorList>
            <person name="Badalamenti J.P."/>
            <person name="Krajmalnik-Brown R."/>
            <person name="Torres C.I."/>
            <person name="Bond D.R."/>
        </authorList>
    </citation>
    <scope>NUCLEOTIDE SEQUENCE [LARGE SCALE GENOMIC DNA]</scope>
    <source>
        <strain evidence="1 2">Red1</strain>
    </source>
</reference>
<evidence type="ECO:0000313" key="1">
    <source>
        <dbReference type="EMBL" id="AJF06834.1"/>
    </source>
</evidence>
<evidence type="ECO:0000313" key="2">
    <source>
        <dbReference type="Proteomes" id="UP000035036"/>
    </source>
</evidence>
<dbReference type="HOGENOM" id="CLU_2436618_0_0_7"/>
<dbReference type="EMBL" id="CP010311">
    <property type="protein sequence ID" value="AJF06834.1"/>
    <property type="molecule type" value="Genomic_DNA"/>
</dbReference>
<dbReference type="STRING" id="483547.GSUB_10120"/>
<dbReference type="Proteomes" id="UP000035036">
    <property type="component" value="Chromosome"/>
</dbReference>
<dbReference type="RefSeq" id="WP_029917946.1">
    <property type="nucleotide sequence ID" value="NZ_CP010311.1"/>
</dbReference>
<sequence>MLKKTLEWTIPLALAGIMTGCATYRPPAQIQSAVATVNRHTPEYVTEANKALREVGHPDAERLTGVGLRLQTAVDALDQWANGSNQEAGQ</sequence>
<dbReference type="AlphaFoldDB" id="A0A0B5FQ93"/>
<evidence type="ECO:0008006" key="3">
    <source>
        <dbReference type="Google" id="ProtNLM"/>
    </source>
</evidence>
<dbReference type="KEGG" id="gsb:GSUB_10120"/>
<name>A0A0B5FQ93_9BACT</name>
<keyword evidence="2" id="KW-1185">Reference proteome</keyword>
<accession>A0A0B5FQ93</accession>
<organism evidence="1 2">
    <name type="scientific">Geoalkalibacter subterraneus</name>
    <dbReference type="NCBI Taxonomy" id="483547"/>
    <lineage>
        <taxon>Bacteria</taxon>
        <taxon>Pseudomonadati</taxon>
        <taxon>Thermodesulfobacteriota</taxon>
        <taxon>Desulfuromonadia</taxon>
        <taxon>Desulfuromonadales</taxon>
        <taxon>Geoalkalibacteraceae</taxon>
        <taxon>Geoalkalibacter</taxon>
    </lineage>
</organism>
<dbReference type="OrthoDB" id="5420260at2"/>